<evidence type="ECO:0008006" key="9">
    <source>
        <dbReference type="Google" id="ProtNLM"/>
    </source>
</evidence>
<accession>C1H4D5</accession>
<dbReference type="VEuPathDB" id="FungiDB:PAAG_05628"/>
<gene>
    <name evidence="7" type="ORF">PAAG_05628</name>
</gene>
<evidence type="ECO:0000256" key="2">
    <source>
        <dbReference type="ARBA" id="ARBA00022692"/>
    </source>
</evidence>
<comment type="subcellular location">
    <subcellularLocation>
        <location evidence="1">Membrane</location>
        <topology evidence="1">Multi-pass membrane protein</topology>
    </subcellularLocation>
</comment>
<dbReference type="OrthoDB" id="5954308at2759"/>
<proteinExistence type="inferred from homology"/>
<protein>
    <recommendedName>
        <fullName evidence="9">DUF1772-domain-containing protein</fullName>
    </recommendedName>
</protein>
<dbReference type="AlphaFoldDB" id="C1H4D5"/>
<dbReference type="GeneID" id="9095646"/>
<dbReference type="EMBL" id="KN294006">
    <property type="protein sequence ID" value="EEH34579.2"/>
    <property type="molecule type" value="Genomic_DNA"/>
</dbReference>
<dbReference type="HOGENOM" id="CLU_105974_1_0_1"/>
<keyword evidence="4 6" id="KW-0472">Membrane</keyword>
<evidence type="ECO:0000313" key="8">
    <source>
        <dbReference type="Proteomes" id="UP000002059"/>
    </source>
</evidence>
<dbReference type="OMA" id="AFMMGTN"/>
<feature type="transmembrane region" description="Helical" evidence="6">
    <location>
        <begin position="113"/>
        <end position="131"/>
    </location>
</feature>
<keyword evidence="3 6" id="KW-1133">Transmembrane helix</keyword>
<organism evidence="7 8">
    <name type="scientific">Paracoccidioides lutzii (strain ATCC MYA-826 / Pb01)</name>
    <name type="common">Paracoccidioides brasiliensis</name>
    <dbReference type="NCBI Taxonomy" id="502779"/>
    <lineage>
        <taxon>Eukaryota</taxon>
        <taxon>Fungi</taxon>
        <taxon>Dikarya</taxon>
        <taxon>Ascomycota</taxon>
        <taxon>Pezizomycotina</taxon>
        <taxon>Eurotiomycetes</taxon>
        <taxon>Eurotiomycetidae</taxon>
        <taxon>Onygenales</taxon>
        <taxon>Ajellomycetaceae</taxon>
        <taxon>Paracoccidioides</taxon>
    </lineage>
</organism>
<comment type="similarity">
    <text evidence="5">Belongs to the anthrone oxygenase family.</text>
</comment>
<evidence type="ECO:0000256" key="1">
    <source>
        <dbReference type="ARBA" id="ARBA00004141"/>
    </source>
</evidence>
<dbReference type="PANTHER" id="PTHR35042:SF1">
    <property type="entry name" value="DUF1772-DOMAIN-CONTAINING PROTEIN"/>
    <property type="match status" value="1"/>
</dbReference>
<dbReference type="GO" id="GO:0016020">
    <property type="term" value="C:membrane"/>
    <property type="evidence" value="ECO:0007669"/>
    <property type="project" value="UniProtKB-SubCell"/>
</dbReference>
<evidence type="ECO:0000256" key="5">
    <source>
        <dbReference type="ARBA" id="ARBA00034313"/>
    </source>
</evidence>
<dbReference type="RefSeq" id="XP_002792343.2">
    <property type="nucleotide sequence ID" value="XM_002792297.2"/>
</dbReference>
<dbReference type="eggNOG" id="ENOG502SBMN">
    <property type="taxonomic scope" value="Eukaryota"/>
</dbReference>
<evidence type="ECO:0000256" key="6">
    <source>
        <dbReference type="SAM" id="Phobius"/>
    </source>
</evidence>
<dbReference type="KEGG" id="pbl:PAAG_05628"/>
<dbReference type="InterPro" id="IPR013901">
    <property type="entry name" value="Anthrone_oxy"/>
</dbReference>
<feature type="transmembrane region" description="Helical" evidence="6">
    <location>
        <begin position="170"/>
        <end position="193"/>
    </location>
</feature>
<name>C1H4D5_PARBA</name>
<keyword evidence="2 6" id="KW-0812">Transmembrane</keyword>
<dbReference type="Pfam" id="PF08592">
    <property type="entry name" value="Anthrone_oxy"/>
    <property type="match status" value="1"/>
</dbReference>
<dbReference type="Proteomes" id="UP000002059">
    <property type="component" value="Partially assembled WGS sequence"/>
</dbReference>
<evidence type="ECO:0000256" key="4">
    <source>
        <dbReference type="ARBA" id="ARBA00023136"/>
    </source>
</evidence>
<sequence>MSIVTGLSPSKDDIEFKTTSNTQWQLANADHAHDKISGNIAAYSLNVCPALFTSAQENNLAPSTVAKIWRNVYNLGYAQNPPVSMVTAAAFFYLSWATRSGTAMLHEKTECTASLYSSAGILTLLIIPYTFTVMAGTNNGLIEQSKLVESEPVAKMMGANSETERLMRKWVVLNGVRGLIPLSGFVVGLYAALGRPFR</sequence>
<reference evidence="7 8" key="1">
    <citation type="journal article" date="2011" name="PLoS Genet.">
        <title>Comparative genomic analysis of human fungal pathogens causing paracoccidioidomycosis.</title>
        <authorList>
            <person name="Desjardins C.A."/>
            <person name="Champion M.D."/>
            <person name="Holder J.W."/>
            <person name="Muszewska A."/>
            <person name="Goldberg J."/>
            <person name="Bailao A.M."/>
            <person name="Brigido M.M."/>
            <person name="Ferreira M.E."/>
            <person name="Garcia A.M."/>
            <person name="Grynberg M."/>
            <person name="Gujja S."/>
            <person name="Heiman D.I."/>
            <person name="Henn M.R."/>
            <person name="Kodira C.D."/>
            <person name="Leon-Narvaez H."/>
            <person name="Longo L.V."/>
            <person name="Ma L.J."/>
            <person name="Malavazi I."/>
            <person name="Matsuo A.L."/>
            <person name="Morais F.V."/>
            <person name="Pereira M."/>
            <person name="Rodriguez-Brito S."/>
            <person name="Sakthikumar S."/>
            <person name="Salem-Izacc S.M."/>
            <person name="Sykes S.M."/>
            <person name="Teixeira M.M."/>
            <person name="Vallejo M.C."/>
            <person name="Walter M.E."/>
            <person name="Yandava C."/>
            <person name="Young S."/>
            <person name="Zeng Q."/>
            <person name="Zucker J."/>
            <person name="Felipe M.S."/>
            <person name="Goldman G.H."/>
            <person name="Haas B.J."/>
            <person name="McEwen J.G."/>
            <person name="Nino-Vega G."/>
            <person name="Puccia R."/>
            <person name="San-Blas G."/>
            <person name="Soares C.M."/>
            <person name="Birren B.W."/>
            <person name="Cuomo C.A."/>
        </authorList>
    </citation>
    <scope>NUCLEOTIDE SEQUENCE [LARGE SCALE GENOMIC DNA]</scope>
    <source>
        <strain evidence="8">ATCC MYA-826 / Pb01</strain>
    </source>
</reference>
<evidence type="ECO:0000313" key="7">
    <source>
        <dbReference type="EMBL" id="EEH34579.2"/>
    </source>
</evidence>
<dbReference type="PANTHER" id="PTHR35042">
    <property type="entry name" value="ANTHRONE OXYGENASE ENCC"/>
    <property type="match status" value="1"/>
</dbReference>
<keyword evidence="8" id="KW-1185">Reference proteome</keyword>
<evidence type="ECO:0000256" key="3">
    <source>
        <dbReference type="ARBA" id="ARBA00022989"/>
    </source>
</evidence>